<evidence type="ECO:0000256" key="2">
    <source>
        <dbReference type="ARBA" id="ARBA00023043"/>
    </source>
</evidence>
<gene>
    <name evidence="4" type="ORF">E0L32_008922</name>
</gene>
<dbReference type="AlphaFoldDB" id="A0A507B060"/>
<dbReference type="InterPro" id="IPR002110">
    <property type="entry name" value="Ankyrin_rpt"/>
</dbReference>
<protein>
    <submittedName>
        <fullName evidence="4">Uncharacterized protein</fullName>
    </submittedName>
</protein>
<keyword evidence="1" id="KW-0677">Repeat</keyword>
<dbReference type="RefSeq" id="XP_030991611.1">
    <property type="nucleotide sequence ID" value="XM_031143830.1"/>
</dbReference>
<dbReference type="InParanoid" id="A0A507B060"/>
<feature type="compositionally biased region" description="Basic and acidic residues" evidence="3">
    <location>
        <begin position="371"/>
        <end position="381"/>
    </location>
</feature>
<keyword evidence="2" id="KW-0040">ANK repeat</keyword>
<dbReference type="InterPro" id="IPR036770">
    <property type="entry name" value="Ankyrin_rpt-contain_sf"/>
</dbReference>
<dbReference type="SMART" id="SM00248">
    <property type="entry name" value="ANK"/>
    <property type="match status" value="4"/>
</dbReference>
<dbReference type="OrthoDB" id="4693835at2759"/>
<feature type="region of interest" description="Disordered" evidence="3">
    <location>
        <begin position="1"/>
        <end position="25"/>
    </location>
</feature>
<reference evidence="4 5" key="1">
    <citation type="submission" date="2019-06" db="EMBL/GenBank/DDBJ databases">
        <title>Draft genome sequence of the filamentous fungus Phialemoniopsis curvata isolated from diesel fuel.</title>
        <authorList>
            <person name="Varaljay V.A."/>
            <person name="Lyon W.J."/>
            <person name="Crouch A.L."/>
            <person name="Drake C.E."/>
            <person name="Hollomon J.M."/>
            <person name="Nadeau L.J."/>
            <person name="Nunn H.S."/>
            <person name="Stevenson B.S."/>
            <person name="Bojanowski C.L."/>
            <person name="Crookes-Goodson W.J."/>
        </authorList>
    </citation>
    <scope>NUCLEOTIDE SEQUENCE [LARGE SCALE GENOMIC DNA]</scope>
    <source>
        <strain evidence="4 5">D216</strain>
    </source>
</reference>
<dbReference type="PANTHER" id="PTHR24123">
    <property type="entry name" value="ANKYRIN REPEAT-CONTAINING"/>
    <property type="match status" value="1"/>
</dbReference>
<dbReference type="PANTHER" id="PTHR24123:SF33">
    <property type="entry name" value="PROTEIN HOS4"/>
    <property type="match status" value="1"/>
</dbReference>
<name>A0A507B060_9PEZI</name>
<dbReference type="Gene3D" id="1.25.40.20">
    <property type="entry name" value="Ankyrin repeat-containing domain"/>
    <property type="match status" value="1"/>
</dbReference>
<evidence type="ECO:0000256" key="1">
    <source>
        <dbReference type="ARBA" id="ARBA00022737"/>
    </source>
</evidence>
<organism evidence="4 5">
    <name type="scientific">Thyridium curvatum</name>
    <dbReference type="NCBI Taxonomy" id="1093900"/>
    <lineage>
        <taxon>Eukaryota</taxon>
        <taxon>Fungi</taxon>
        <taxon>Dikarya</taxon>
        <taxon>Ascomycota</taxon>
        <taxon>Pezizomycotina</taxon>
        <taxon>Sordariomycetes</taxon>
        <taxon>Sordariomycetidae</taxon>
        <taxon>Thyridiales</taxon>
        <taxon>Thyridiaceae</taxon>
        <taxon>Thyridium</taxon>
    </lineage>
</organism>
<feature type="region of interest" description="Disordered" evidence="3">
    <location>
        <begin position="45"/>
        <end position="72"/>
    </location>
</feature>
<comment type="caution">
    <text evidence="4">The sequence shown here is derived from an EMBL/GenBank/DDBJ whole genome shotgun (WGS) entry which is preliminary data.</text>
</comment>
<keyword evidence="5" id="KW-1185">Reference proteome</keyword>
<evidence type="ECO:0000256" key="3">
    <source>
        <dbReference type="SAM" id="MobiDB-lite"/>
    </source>
</evidence>
<feature type="region of interest" description="Disordered" evidence="3">
    <location>
        <begin position="362"/>
        <end position="381"/>
    </location>
</feature>
<dbReference type="GeneID" id="41976369"/>
<proteinExistence type="predicted"/>
<dbReference type="SUPFAM" id="SSF48403">
    <property type="entry name" value="Ankyrin repeat"/>
    <property type="match status" value="1"/>
</dbReference>
<dbReference type="STRING" id="1093900.A0A507B060"/>
<accession>A0A507B060</accession>
<dbReference type="InterPro" id="IPR051165">
    <property type="entry name" value="Multifunctional_ANK_Repeat"/>
</dbReference>
<evidence type="ECO:0000313" key="5">
    <source>
        <dbReference type="Proteomes" id="UP000319257"/>
    </source>
</evidence>
<sequence length="381" mass="43076">MDPNDSTGAQAPEVSAETRRRGRQMMRDLQQQALTQYYQELDAENVGRPPLQPPLPVEKSFRSPTTIRNDPPALQKFYRDCEAGQLEAVEQCMQTLRPDPEYVQYGTVSAAKEGRADIVKYLLGAGAQLTDIIVVEMCDSNPSLDFFEYLVQKHGWHPNQVSHPSNIPLLHLLKDENEAIIRYLLEQGADPNLGPFGMHITGPGAPINRKCGAALEKAAVWCSTSMIDLLLSHGAKLEYAIPIHRAAWSHSIRHNMDRAAMISHLVELGVDINGLDTNQRRINYQRGTPLSFCYRDDRRDGAELLLRLGACPDRTKEPQWYVDMWVRVMQEKGEDQFWKDVRATAMKALPYWSSTGTGNTWVDSMIPSETKTQRGEEVKQE</sequence>
<dbReference type="EMBL" id="SKBQ01000061">
    <property type="protein sequence ID" value="TPX09900.1"/>
    <property type="molecule type" value="Genomic_DNA"/>
</dbReference>
<evidence type="ECO:0000313" key="4">
    <source>
        <dbReference type="EMBL" id="TPX09900.1"/>
    </source>
</evidence>
<dbReference type="Proteomes" id="UP000319257">
    <property type="component" value="Unassembled WGS sequence"/>
</dbReference>